<dbReference type="EMBL" id="BLAL01000048">
    <property type="protein sequence ID" value="GES80239.1"/>
    <property type="molecule type" value="Genomic_DNA"/>
</dbReference>
<evidence type="ECO:0000256" key="7">
    <source>
        <dbReference type="SAM" id="MobiDB-lite"/>
    </source>
</evidence>
<dbReference type="PROSITE" id="PS00344">
    <property type="entry name" value="GATA_ZN_FINGER_1"/>
    <property type="match status" value="1"/>
</dbReference>
<keyword evidence="11" id="KW-1185">Reference proteome</keyword>
<evidence type="ECO:0000313" key="10">
    <source>
        <dbReference type="EMBL" id="GES80239.1"/>
    </source>
</evidence>
<dbReference type="GO" id="GO:0000981">
    <property type="term" value="F:DNA-binding transcription factor activity, RNA polymerase II-specific"/>
    <property type="evidence" value="ECO:0007669"/>
    <property type="project" value="TreeGrafter"/>
</dbReference>
<feature type="compositionally biased region" description="Basic residues" evidence="7">
    <location>
        <begin position="258"/>
        <end position="267"/>
    </location>
</feature>
<name>A0A2Z6SFT1_9GLOM</name>
<dbReference type="InterPro" id="IPR039355">
    <property type="entry name" value="Transcription_factor_GATA"/>
</dbReference>
<feature type="region of interest" description="Disordered" evidence="7">
    <location>
        <begin position="258"/>
        <end position="277"/>
    </location>
</feature>
<feature type="domain" description="GATA-type" evidence="8">
    <location>
        <begin position="351"/>
        <end position="394"/>
    </location>
</feature>
<evidence type="ECO:0000313" key="11">
    <source>
        <dbReference type="Proteomes" id="UP000247702"/>
    </source>
</evidence>
<dbReference type="PROSITE" id="PS50114">
    <property type="entry name" value="GATA_ZN_FINGER_2"/>
    <property type="match status" value="2"/>
</dbReference>
<dbReference type="PANTHER" id="PTHR10071">
    <property type="entry name" value="TRANSCRIPTION FACTOR GATA FAMILY MEMBER"/>
    <property type="match status" value="1"/>
</dbReference>
<dbReference type="InterPro" id="IPR013088">
    <property type="entry name" value="Znf_NHR/GATA"/>
</dbReference>
<comment type="caution">
    <text evidence="9">The sequence shown here is derived from an EMBL/GenBank/DDBJ whole genome shotgun (WGS) entry which is preliminary data.</text>
</comment>
<evidence type="ECO:0000256" key="1">
    <source>
        <dbReference type="ARBA" id="ARBA00004123"/>
    </source>
</evidence>
<dbReference type="OrthoDB" id="515401at2759"/>
<reference evidence="10" key="2">
    <citation type="submission" date="2019-10" db="EMBL/GenBank/DDBJ databases">
        <title>Conservation and host-specific expression of non-tandemly repeated heterogenous ribosome RNA gene in arbuscular mycorrhizal fungi.</title>
        <authorList>
            <person name="Maeda T."/>
            <person name="Kobayashi Y."/>
            <person name="Nakagawa T."/>
            <person name="Ezawa T."/>
            <person name="Yamaguchi K."/>
            <person name="Bino T."/>
            <person name="Nishimoto Y."/>
            <person name="Shigenobu S."/>
            <person name="Kawaguchi M."/>
        </authorList>
    </citation>
    <scope>NUCLEOTIDE SEQUENCE</scope>
    <source>
        <strain evidence="10">HR1</strain>
    </source>
</reference>
<dbReference type="InterPro" id="IPR000679">
    <property type="entry name" value="Znf_GATA"/>
</dbReference>
<dbReference type="SMART" id="SM00401">
    <property type="entry name" value="ZnF_GATA"/>
    <property type="match status" value="2"/>
</dbReference>
<dbReference type="STRING" id="94130.A0A2Z6SFT1"/>
<reference evidence="9 11" key="1">
    <citation type="submission" date="2017-11" db="EMBL/GenBank/DDBJ databases">
        <title>The genome of Rhizophagus clarus HR1 reveals common genetic basis of auxotrophy among arbuscular mycorrhizal fungi.</title>
        <authorList>
            <person name="Kobayashi Y."/>
        </authorList>
    </citation>
    <scope>NUCLEOTIDE SEQUENCE [LARGE SCALE GENOMIC DNA]</scope>
    <source>
        <strain evidence="9 11">HR1</strain>
    </source>
</reference>
<dbReference type="GO" id="GO:0000978">
    <property type="term" value="F:RNA polymerase II cis-regulatory region sequence-specific DNA binding"/>
    <property type="evidence" value="ECO:0007669"/>
    <property type="project" value="TreeGrafter"/>
</dbReference>
<keyword evidence="5" id="KW-0539">Nucleus</keyword>
<feature type="region of interest" description="Disordered" evidence="7">
    <location>
        <begin position="1"/>
        <end position="54"/>
    </location>
</feature>
<dbReference type="Pfam" id="PF00320">
    <property type="entry name" value="GATA"/>
    <property type="match status" value="2"/>
</dbReference>
<feature type="compositionally biased region" description="Low complexity" evidence="7">
    <location>
        <begin position="29"/>
        <end position="43"/>
    </location>
</feature>
<dbReference type="GO" id="GO:0000122">
    <property type="term" value="P:negative regulation of transcription by RNA polymerase II"/>
    <property type="evidence" value="ECO:0007669"/>
    <property type="project" value="TreeGrafter"/>
</dbReference>
<sequence>MSATDPEFPESSSPRIISSSQENDETDFNDSSTFSTSNDSSTFNEDDEKSVPSSLISPNNYLSLHNICNIIQNSFPAVRSQKLENDFTSQCETSAIPDNIIENLSKFNENSIRHDNNFTNNVHYNEPNSIYQSNSKQIYGQNFHPTTMLSIVSPDVSRDRESIICTNPFCLQCRYTTTPHHTNLPYPVSSGPLPFPVQYYFSLPNNPVYSTCVPPSSVYIQQQQPLKSETPISSINLTSEDENYSDVKSECSECTAQTKKRRRRKPKATLNSSTYSRKNKHMTRSGEIYCCSNCGTKETPAWRRDLRGIALLCNACGLYLKVKGHNRPVEVDADGEIRLVKLGSTGAAQAKCQNCGARETPCWREPEGKLLCNRCGLFFKQNGYNRPLTPQSPY</sequence>
<evidence type="ECO:0000256" key="4">
    <source>
        <dbReference type="ARBA" id="ARBA00022833"/>
    </source>
</evidence>
<dbReference type="AlphaFoldDB" id="A0A2Z6SFT1"/>
<feature type="compositionally biased region" description="Low complexity" evidence="7">
    <location>
        <begin position="11"/>
        <end position="20"/>
    </location>
</feature>
<accession>A0A2Z6SFT1</accession>
<dbReference type="Gene3D" id="3.30.50.10">
    <property type="entry name" value="Erythroid Transcription Factor GATA-1, subunit A"/>
    <property type="match status" value="2"/>
</dbReference>
<evidence type="ECO:0000256" key="2">
    <source>
        <dbReference type="ARBA" id="ARBA00022723"/>
    </source>
</evidence>
<dbReference type="EMBL" id="BEXD01003926">
    <property type="protein sequence ID" value="GBC04069.1"/>
    <property type="molecule type" value="Genomic_DNA"/>
</dbReference>
<evidence type="ECO:0000256" key="6">
    <source>
        <dbReference type="PROSITE-ProRule" id="PRU00094"/>
    </source>
</evidence>
<dbReference type="Proteomes" id="UP000247702">
    <property type="component" value="Unassembled WGS sequence"/>
</dbReference>
<dbReference type="SUPFAM" id="SSF57716">
    <property type="entry name" value="Glucocorticoid receptor-like (DNA-binding domain)"/>
    <property type="match status" value="2"/>
</dbReference>
<feature type="domain" description="GATA-type" evidence="8">
    <location>
        <begin position="291"/>
        <end position="341"/>
    </location>
</feature>
<dbReference type="Proteomes" id="UP000615446">
    <property type="component" value="Unassembled WGS sequence"/>
</dbReference>
<organism evidence="9 11">
    <name type="scientific">Rhizophagus clarus</name>
    <dbReference type="NCBI Taxonomy" id="94130"/>
    <lineage>
        <taxon>Eukaryota</taxon>
        <taxon>Fungi</taxon>
        <taxon>Fungi incertae sedis</taxon>
        <taxon>Mucoromycota</taxon>
        <taxon>Glomeromycotina</taxon>
        <taxon>Glomeromycetes</taxon>
        <taxon>Glomerales</taxon>
        <taxon>Glomeraceae</taxon>
        <taxon>Rhizophagus</taxon>
    </lineage>
</organism>
<keyword evidence="2" id="KW-0479">Metal-binding</keyword>
<evidence type="ECO:0000259" key="8">
    <source>
        <dbReference type="PROSITE" id="PS50114"/>
    </source>
</evidence>
<dbReference type="GO" id="GO:0005634">
    <property type="term" value="C:nucleus"/>
    <property type="evidence" value="ECO:0007669"/>
    <property type="project" value="UniProtKB-SubCell"/>
</dbReference>
<keyword evidence="4" id="KW-0862">Zinc</keyword>
<dbReference type="GO" id="GO:0008270">
    <property type="term" value="F:zinc ion binding"/>
    <property type="evidence" value="ECO:0007669"/>
    <property type="project" value="UniProtKB-KW"/>
</dbReference>
<evidence type="ECO:0000256" key="5">
    <source>
        <dbReference type="ARBA" id="ARBA00023242"/>
    </source>
</evidence>
<dbReference type="CDD" id="cd00202">
    <property type="entry name" value="ZnF_GATA"/>
    <property type="match status" value="2"/>
</dbReference>
<gene>
    <name evidence="10" type="ORF">RCL2_000752800</name>
    <name evidence="9" type="ORF">RclHR1_00550014</name>
</gene>
<keyword evidence="3 6" id="KW-0863">Zinc-finger</keyword>
<evidence type="ECO:0000313" key="9">
    <source>
        <dbReference type="EMBL" id="GBC04069.1"/>
    </source>
</evidence>
<dbReference type="PANTHER" id="PTHR10071:SF281">
    <property type="entry name" value="BOX A-BINDING FACTOR-RELATED"/>
    <property type="match status" value="1"/>
</dbReference>
<comment type="subcellular location">
    <subcellularLocation>
        <location evidence="1">Nucleus</location>
    </subcellularLocation>
</comment>
<protein>
    <submittedName>
        <fullName evidence="10">GATA-binding factor A isoform X1</fullName>
    </submittedName>
</protein>
<proteinExistence type="predicted"/>
<evidence type="ECO:0000256" key="3">
    <source>
        <dbReference type="ARBA" id="ARBA00022771"/>
    </source>
</evidence>
<dbReference type="GO" id="GO:0045944">
    <property type="term" value="P:positive regulation of transcription by RNA polymerase II"/>
    <property type="evidence" value="ECO:0007669"/>
    <property type="project" value="TreeGrafter"/>
</dbReference>